<dbReference type="Pfam" id="PF05495">
    <property type="entry name" value="zf-CHY"/>
    <property type="match status" value="1"/>
</dbReference>
<dbReference type="InterPro" id="IPR000571">
    <property type="entry name" value="Znf_CCCH"/>
</dbReference>
<feature type="zinc finger region" description="C3H1-type" evidence="5">
    <location>
        <begin position="30"/>
        <end position="58"/>
    </location>
</feature>
<keyword evidence="3 5" id="KW-0862">Zinc</keyword>
<evidence type="ECO:0000259" key="7">
    <source>
        <dbReference type="PROSITE" id="PS50103"/>
    </source>
</evidence>
<name>A0AA38XVD7_9EURO</name>
<evidence type="ECO:0000256" key="2">
    <source>
        <dbReference type="ARBA" id="ARBA00022771"/>
    </source>
</evidence>
<dbReference type="AlphaFoldDB" id="A0AA38XVD7"/>
<feature type="region of interest" description="Disordered" evidence="6">
    <location>
        <begin position="747"/>
        <end position="784"/>
    </location>
</feature>
<evidence type="ECO:0000256" key="4">
    <source>
        <dbReference type="PROSITE-ProRule" id="PRU00601"/>
    </source>
</evidence>
<organism evidence="9 10">
    <name type="scientific">Knufia peltigerae</name>
    <dbReference type="NCBI Taxonomy" id="1002370"/>
    <lineage>
        <taxon>Eukaryota</taxon>
        <taxon>Fungi</taxon>
        <taxon>Dikarya</taxon>
        <taxon>Ascomycota</taxon>
        <taxon>Pezizomycotina</taxon>
        <taxon>Eurotiomycetes</taxon>
        <taxon>Chaetothyriomycetidae</taxon>
        <taxon>Chaetothyriales</taxon>
        <taxon>Trichomeriaceae</taxon>
        <taxon>Knufia</taxon>
    </lineage>
</organism>
<dbReference type="SUPFAM" id="SSF161219">
    <property type="entry name" value="CHY zinc finger-like"/>
    <property type="match status" value="1"/>
</dbReference>
<dbReference type="Proteomes" id="UP001172681">
    <property type="component" value="Unassembled WGS sequence"/>
</dbReference>
<evidence type="ECO:0000313" key="10">
    <source>
        <dbReference type="Proteomes" id="UP001172681"/>
    </source>
</evidence>
<evidence type="ECO:0000256" key="5">
    <source>
        <dbReference type="PROSITE-ProRule" id="PRU00723"/>
    </source>
</evidence>
<keyword evidence="1 5" id="KW-0479">Metal-binding</keyword>
<evidence type="ECO:0000256" key="1">
    <source>
        <dbReference type="ARBA" id="ARBA00022723"/>
    </source>
</evidence>
<dbReference type="InterPro" id="IPR008913">
    <property type="entry name" value="Znf_CHY"/>
</dbReference>
<protein>
    <recommendedName>
        <fullName evidence="11">CHY-type domain-containing protein</fullName>
    </recommendedName>
</protein>
<dbReference type="SMART" id="SM00356">
    <property type="entry name" value="ZnF_C3H1"/>
    <property type="match status" value="1"/>
</dbReference>
<evidence type="ECO:0000256" key="6">
    <source>
        <dbReference type="SAM" id="MobiDB-lite"/>
    </source>
</evidence>
<evidence type="ECO:0000313" key="9">
    <source>
        <dbReference type="EMBL" id="KAJ9624351.1"/>
    </source>
</evidence>
<accession>A0AA38XVD7</accession>
<evidence type="ECO:0008006" key="11">
    <source>
        <dbReference type="Google" id="ProtNLM"/>
    </source>
</evidence>
<dbReference type="EMBL" id="JAPDRN010000094">
    <property type="protein sequence ID" value="KAJ9624351.1"/>
    <property type="molecule type" value="Genomic_DNA"/>
</dbReference>
<dbReference type="PROSITE" id="PS51266">
    <property type="entry name" value="ZF_CHY"/>
    <property type="match status" value="1"/>
</dbReference>
<feature type="region of interest" description="Disordered" evidence="6">
    <location>
        <begin position="1"/>
        <end position="112"/>
    </location>
</feature>
<feature type="compositionally biased region" description="Polar residues" evidence="6">
    <location>
        <begin position="22"/>
        <end position="32"/>
    </location>
</feature>
<dbReference type="InterPro" id="IPR037274">
    <property type="entry name" value="Znf_CHY_sf"/>
</dbReference>
<sequence length="784" mass="87103">MSSEAPLNEDGASTPDNRLPQDPQTSRQTQKPSRVCRFYNTKKGCRAGSQCPFRHVEPKAETATPKQKHEQHPEAVNASSSASGQNPPQRSKQNANKPVTVQKPVSQLQQRDPREFQISQLVKRFSPTRQELDDCTILSLAMPPSDPDFPYNLSELQCKLTIPKSYPGGDRPSLRVTNDHLPRGFQINVENGFRSLTSHSPQKTLLALMNDLDKNLEKFLAFEETLTIKMIANAERRARKPVTTVPAHPPPASEPVPMVAPTPVWTSQQIADAQAKRQSDIRQLEARMGRVPHFSKNSDATLYNIPVQISKPGKLSVNLQSLKEVSLSVPKLYNLEPCTIRLNGVNGPEIETVHLAFEKYSREHPEMTLMAHINYLTQNIHTMASQPLEKAQPIPVGPSLLEQHFQDEREKAILADPGESSIDACRKIVDPDRPHLRMIPRPPEWDPEAESDSDKASDTSYDSDEYTESDSDEEDEVEEVEDGGGAALPVSSAPVDKGIHLSFPGLELYNIELLTIASLSISVKCLRCKTPLDIHNVKASNLAQSTTVTTRTETCLKCTTPFTISFIPSPLHANTIRAGTIDVAGCTIGDLLPSMFQPTCSSCSSTFAAPPGMVSVRGDKPIQVCRSCHAKMSFTIPEVKFLRVSSHSATLPLRKPKKENLGISAGTALPEKGTCPHYRHSYRWFRFGCCNRVYPCDRCHDAAESHVNEHADRMVCGWCSREQRFRAEDCAICGHGLMRRRRAAGGFWEGGQGTRDKRLMSRKEKRKYKRPQGSAVGKKSEATK</sequence>
<feature type="region of interest" description="Disordered" evidence="6">
    <location>
        <begin position="433"/>
        <end position="491"/>
    </location>
</feature>
<reference evidence="9" key="1">
    <citation type="submission" date="2022-10" db="EMBL/GenBank/DDBJ databases">
        <title>Culturing micro-colonial fungi from biological soil crusts in the Mojave desert and describing Neophaeococcomyces mojavensis, and introducing the new genera and species Taxawa tesnikishii.</title>
        <authorList>
            <person name="Kurbessoian T."/>
            <person name="Stajich J.E."/>
        </authorList>
    </citation>
    <scope>NUCLEOTIDE SEQUENCE</scope>
    <source>
        <strain evidence="9">TK_35</strain>
    </source>
</reference>
<comment type="caution">
    <text evidence="9">The sequence shown here is derived from an EMBL/GenBank/DDBJ whole genome shotgun (WGS) entry which is preliminary data.</text>
</comment>
<feature type="compositionally biased region" description="Polar residues" evidence="6">
    <location>
        <begin position="77"/>
        <end position="110"/>
    </location>
</feature>
<evidence type="ECO:0000259" key="8">
    <source>
        <dbReference type="PROSITE" id="PS51266"/>
    </source>
</evidence>
<feature type="domain" description="CHY-type" evidence="8">
    <location>
        <begin position="668"/>
        <end position="735"/>
    </location>
</feature>
<dbReference type="GO" id="GO:0008270">
    <property type="term" value="F:zinc ion binding"/>
    <property type="evidence" value="ECO:0007669"/>
    <property type="project" value="UniProtKB-KW"/>
</dbReference>
<feature type="compositionally biased region" description="Acidic residues" evidence="6">
    <location>
        <begin position="461"/>
        <end position="482"/>
    </location>
</feature>
<dbReference type="PROSITE" id="PS50103">
    <property type="entry name" value="ZF_C3H1"/>
    <property type="match status" value="1"/>
</dbReference>
<keyword evidence="10" id="KW-1185">Reference proteome</keyword>
<keyword evidence="2 4" id="KW-0863">Zinc-finger</keyword>
<evidence type="ECO:0000256" key="3">
    <source>
        <dbReference type="ARBA" id="ARBA00022833"/>
    </source>
</evidence>
<proteinExistence type="predicted"/>
<feature type="domain" description="C3H1-type" evidence="7">
    <location>
        <begin position="30"/>
        <end position="58"/>
    </location>
</feature>
<gene>
    <name evidence="9" type="ORF">H2204_010804</name>
</gene>